<evidence type="ECO:0000256" key="1">
    <source>
        <dbReference type="ARBA" id="ARBA00001968"/>
    </source>
</evidence>
<organism evidence="4 5">
    <name type="scientific">Trichomalopsis sarcophagae</name>
    <dbReference type="NCBI Taxonomy" id="543379"/>
    <lineage>
        <taxon>Eukaryota</taxon>
        <taxon>Metazoa</taxon>
        <taxon>Ecdysozoa</taxon>
        <taxon>Arthropoda</taxon>
        <taxon>Hexapoda</taxon>
        <taxon>Insecta</taxon>
        <taxon>Pterygota</taxon>
        <taxon>Neoptera</taxon>
        <taxon>Endopterygota</taxon>
        <taxon>Hymenoptera</taxon>
        <taxon>Apocrita</taxon>
        <taxon>Proctotrupomorpha</taxon>
        <taxon>Chalcidoidea</taxon>
        <taxon>Pteromalidae</taxon>
        <taxon>Pteromalinae</taxon>
        <taxon>Trichomalopsis</taxon>
    </lineage>
</organism>
<reference evidence="4 5" key="1">
    <citation type="journal article" date="2017" name="Curr. Biol.">
        <title>The Evolution of Venom by Co-option of Single-Copy Genes.</title>
        <authorList>
            <person name="Martinson E.O."/>
            <person name="Mrinalini"/>
            <person name="Kelkar Y.D."/>
            <person name="Chang C.H."/>
            <person name="Werren J.H."/>
        </authorList>
    </citation>
    <scope>NUCLEOTIDE SEQUENCE [LARGE SCALE GENOMIC DNA]</scope>
    <source>
        <strain evidence="4 5">Alberta</strain>
        <tissue evidence="4">Whole body</tissue>
    </source>
</reference>
<sequence length="90" mass="10286">IRNYQIQCWESNCLARCKNGRIQRRFNFPGVIGAVDGTHTRITVPRNDSQSYINHKGVHSIQLQIVCNDKLEIMHGYAGLPGYGYCTPEY</sequence>
<keyword evidence="2" id="KW-0479">Metal-binding</keyword>
<evidence type="ECO:0000313" key="5">
    <source>
        <dbReference type="Proteomes" id="UP000215335"/>
    </source>
</evidence>
<gene>
    <name evidence="4" type="ORF">TSAR_016837</name>
</gene>
<evidence type="ECO:0000259" key="3">
    <source>
        <dbReference type="Pfam" id="PF13359"/>
    </source>
</evidence>
<dbReference type="AlphaFoldDB" id="A0A232EHZ4"/>
<comment type="caution">
    <text evidence="4">The sequence shown here is derived from an EMBL/GenBank/DDBJ whole genome shotgun (WGS) entry which is preliminary data.</text>
</comment>
<name>A0A232EHZ4_9HYME</name>
<dbReference type="OrthoDB" id="8055321at2759"/>
<dbReference type="Pfam" id="PF13359">
    <property type="entry name" value="DDE_Tnp_4"/>
    <property type="match status" value="1"/>
</dbReference>
<protein>
    <recommendedName>
        <fullName evidence="3">DDE Tnp4 domain-containing protein</fullName>
    </recommendedName>
</protein>
<feature type="domain" description="DDE Tnp4" evidence="3">
    <location>
        <begin position="35"/>
        <end position="82"/>
    </location>
</feature>
<keyword evidence="5" id="KW-1185">Reference proteome</keyword>
<dbReference type="GO" id="GO:0046872">
    <property type="term" value="F:metal ion binding"/>
    <property type="evidence" value="ECO:0007669"/>
    <property type="project" value="UniProtKB-KW"/>
</dbReference>
<comment type="cofactor">
    <cofactor evidence="1">
        <name>a divalent metal cation</name>
        <dbReference type="ChEBI" id="CHEBI:60240"/>
    </cofactor>
</comment>
<dbReference type="InterPro" id="IPR027806">
    <property type="entry name" value="HARBI1_dom"/>
</dbReference>
<dbReference type="Proteomes" id="UP000215335">
    <property type="component" value="Unassembled WGS sequence"/>
</dbReference>
<evidence type="ECO:0000313" key="4">
    <source>
        <dbReference type="EMBL" id="OXU17987.1"/>
    </source>
</evidence>
<proteinExistence type="predicted"/>
<evidence type="ECO:0000256" key="2">
    <source>
        <dbReference type="ARBA" id="ARBA00022723"/>
    </source>
</evidence>
<dbReference type="EMBL" id="NNAY01004375">
    <property type="protein sequence ID" value="OXU17987.1"/>
    <property type="molecule type" value="Genomic_DNA"/>
</dbReference>
<feature type="non-terminal residue" evidence="4">
    <location>
        <position position="1"/>
    </location>
</feature>
<accession>A0A232EHZ4</accession>